<dbReference type="RefSeq" id="XP_003662361.1">
    <property type="nucleotide sequence ID" value="XM_003662313.1"/>
</dbReference>
<proteinExistence type="predicted"/>
<evidence type="ECO:0000313" key="1">
    <source>
        <dbReference type="EMBL" id="AEO57116.1"/>
    </source>
</evidence>
<dbReference type="GeneID" id="11512414"/>
<dbReference type="InParanoid" id="G2Q8R7"/>
<keyword evidence="2" id="KW-1185">Reference proteome</keyword>
<dbReference type="InterPro" id="IPR029069">
    <property type="entry name" value="HotDog_dom_sf"/>
</dbReference>
<dbReference type="VEuPathDB" id="FungiDB:MYCTH_2302930"/>
<dbReference type="OrthoDB" id="506431at2759"/>
<dbReference type="PANTHER" id="PTHR47260">
    <property type="entry name" value="UPF0644 PROTEIN PB2B4.06"/>
    <property type="match status" value="1"/>
</dbReference>
<dbReference type="Gene3D" id="3.10.129.10">
    <property type="entry name" value="Hotdog Thioesterase"/>
    <property type="match status" value="1"/>
</dbReference>
<organism evidence="1 2">
    <name type="scientific">Thermothelomyces thermophilus (strain ATCC 42464 / BCRC 31852 / DSM 1799)</name>
    <name type="common">Sporotrichum thermophile</name>
    <dbReference type="NCBI Taxonomy" id="573729"/>
    <lineage>
        <taxon>Eukaryota</taxon>
        <taxon>Fungi</taxon>
        <taxon>Dikarya</taxon>
        <taxon>Ascomycota</taxon>
        <taxon>Pezizomycotina</taxon>
        <taxon>Sordariomycetes</taxon>
        <taxon>Sordariomycetidae</taxon>
        <taxon>Sordariales</taxon>
        <taxon>Chaetomiaceae</taxon>
        <taxon>Thermothelomyces</taxon>
    </lineage>
</organism>
<dbReference type="InterPro" id="IPR052061">
    <property type="entry name" value="PTE-AB_protein"/>
</dbReference>
<sequence>MVVTLLDEVMGQVFAANRMHGRLPADAPATMTGYLNTRFERPVRTGRGADPAVVLVSARLRRRERRKFWLDADVSGPGGEVMARAEALFIMLRSKL</sequence>
<evidence type="ECO:0000313" key="2">
    <source>
        <dbReference type="Proteomes" id="UP000007322"/>
    </source>
</evidence>
<dbReference type="AlphaFoldDB" id="G2Q8R7"/>
<gene>
    <name evidence="1" type="ORF">MYCTH_2302930</name>
</gene>
<dbReference type="PANTHER" id="PTHR47260:SF6">
    <property type="entry name" value="THIOESTERASE DOMAIN-CONTAINING PROTEIN"/>
    <property type="match status" value="1"/>
</dbReference>
<protein>
    <recommendedName>
        <fullName evidence="3">Thioesterase domain-containing protein</fullName>
    </recommendedName>
</protein>
<dbReference type="KEGG" id="mtm:MYCTH_2302930"/>
<name>G2Q8R7_THET4</name>
<dbReference type="HOGENOM" id="CLU_2361201_0_0_1"/>
<dbReference type="eggNOG" id="ENOG502SCNK">
    <property type="taxonomic scope" value="Eukaryota"/>
</dbReference>
<dbReference type="OMA" id="VVRGPFM"/>
<accession>G2Q8R7</accession>
<dbReference type="Proteomes" id="UP000007322">
    <property type="component" value="Chromosome 2"/>
</dbReference>
<dbReference type="SUPFAM" id="SSF54637">
    <property type="entry name" value="Thioesterase/thiol ester dehydrase-isomerase"/>
    <property type="match status" value="1"/>
</dbReference>
<dbReference type="EMBL" id="CP003003">
    <property type="protein sequence ID" value="AEO57116.1"/>
    <property type="molecule type" value="Genomic_DNA"/>
</dbReference>
<reference evidence="1 2" key="1">
    <citation type="journal article" date="2011" name="Nat. Biotechnol.">
        <title>Comparative genomic analysis of the thermophilic biomass-degrading fungi Myceliophthora thermophila and Thielavia terrestris.</title>
        <authorList>
            <person name="Berka R.M."/>
            <person name="Grigoriev I.V."/>
            <person name="Otillar R."/>
            <person name="Salamov A."/>
            <person name="Grimwood J."/>
            <person name="Reid I."/>
            <person name="Ishmael N."/>
            <person name="John T."/>
            <person name="Darmond C."/>
            <person name="Moisan M.-C."/>
            <person name="Henrissat B."/>
            <person name="Coutinho P.M."/>
            <person name="Lombard V."/>
            <person name="Natvig D.O."/>
            <person name="Lindquist E."/>
            <person name="Schmutz J."/>
            <person name="Lucas S."/>
            <person name="Harris P."/>
            <person name="Powlowski J."/>
            <person name="Bellemare A."/>
            <person name="Taylor D."/>
            <person name="Butler G."/>
            <person name="de Vries R.P."/>
            <person name="Allijn I.E."/>
            <person name="van den Brink J."/>
            <person name="Ushinsky S."/>
            <person name="Storms R."/>
            <person name="Powell A.J."/>
            <person name="Paulsen I.T."/>
            <person name="Elbourne L.D.H."/>
            <person name="Baker S.E."/>
            <person name="Magnuson J."/>
            <person name="LaBoissiere S."/>
            <person name="Clutterbuck A.J."/>
            <person name="Martinez D."/>
            <person name="Wogulis M."/>
            <person name="de Leon A.L."/>
            <person name="Rey M.W."/>
            <person name="Tsang A."/>
        </authorList>
    </citation>
    <scope>NUCLEOTIDE SEQUENCE [LARGE SCALE GENOMIC DNA]</scope>
    <source>
        <strain evidence="2">ATCC 42464 / BCRC 31852 / DSM 1799</strain>
    </source>
</reference>
<evidence type="ECO:0008006" key="3">
    <source>
        <dbReference type="Google" id="ProtNLM"/>
    </source>
</evidence>